<evidence type="ECO:0000256" key="12">
    <source>
        <dbReference type="ARBA" id="ARBA00022833"/>
    </source>
</evidence>
<evidence type="ECO:0000313" key="15">
    <source>
        <dbReference type="EMBL" id="KAF5747088.1"/>
    </source>
</evidence>
<dbReference type="FunFam" id="3.30.40.10:FF:000019">
    <property type="entry name" value="RBR-type E3 ubiquitin transferase"/>
    <property type="match status" value="1"/>
</dbReference>
<dbReference type="EMBL" id="JAAARO010000006">
    <property type="protein sequence ID" value="KAF5747088.1"/>
    <property type="molecule type" value="Genomic_DNA"/>
</dbReference>
<dbReference type="Gene3D" id="3.30.40.10">
    <property type="entry name" value="Zinc/RING finger domain, C3HC4 (zinc finger)"/>
    <property type="match status" value="1"/>
</dbReference>
<dbReference type="PANTHER" id="PTHR11685">
    <property type="entry name" value="RBR FAMILY RING FINGER AND IBR DOMAIN-CONTAINING"/>
    <property type="match status" value="1"/>
</dbReference>
<dbReference type="InterPro" id="IPR044066">
    <property type="entry name" value="TRIAD_supradom"/>
</dbReference>
<keyword evidence="8" id="KW-0479">Metal-binding</keyword>
<evidence type="ECO:0000256" key="11">
    <source>
        <dbReference type="ARBA" id="ARBA00022786"/>
    </source>
</evidence>
<gene>
    <name evidence="15" type="ORF">HS088_TW06G01267</name>
</gene>
<dbReference type="InterPro" id="IPR048962">
    <property type="entry name" value="ARIH1-like_UBL"/>
</dbReference>
<dbReference type="InterPro" id="IPR045840">
    <property type="entry name" value="Ariadne"/>
</dbReference>
<comment type="cofactor">
    <cofactor evidence="2">
        <name>Zn(2+)</name>
        <dbReference type="ChEBI" id="CHEBI:29105"/>
    </cofactor>
</comment>
<comment type="pathway">
    <text evidence="4">Protein modification; protein ubiquitination.</text>
</comment>
<evidence type="ECO:0000256" key="4">
    <source>
        <dbReference type="ARBA" id="ARBA00004906"/>
    </source>
</evidence>
<dbReference type="InterPro" id="IPR031127">
    <property type="entry name" value="E3_UB_ligase_RBR"/>
</dbReference>
<feature type="region of interest" description="Disordered" evidence="13">
    <location>
        <begin position="491"/>
        <end position="528"/>
    </location>
</feature>
<dbReference type="InParanoid" id="A0A7J7DL96"/>
<dbReference type="GO" id="GO:0016567">
    <property type="term" value="P:protein ubiquitination"/>
    <property type="evidence" value="ECO:0007669"/>
    <property type="project" value="UniProtKB-UniPathway"/>
</dbReference>
<keyword evidence="9" id="KW-0677">Repeat</keyword>
<proteinExistence type="inferred from homology"/>
<reference evidence="15 16" key="1">
    <citation type="journal article" date="2020" name="Nat. Commun.">
        <title>Genome of Tripterygium wilfordii and identification of cytochrome P450 involved in triptolide biosynthesis.</title>
        <authorList>
            <person name="Tu L."/>
            <person name="Su P."/>
            <person name="Zhang Z."/>
            <person name="Gao L."/>
            <person name="Wang J."/>
            <person name="Hu T."/>
            <person name="Zhou J."/>
            <person name="Zhang Y."/>
            <person name="Zhao Y."/>
            <person name="Liu Y."/>
            <person name="Song Y."/>
            <person name="Tong Y."/>
            <person name="Lu Y."/>
            <person name="Yang J."/>
            <person name="Xu C."/>
            <person name="Jia M."/>
            <person name="Peters R.J."/>
            <person name="Huang L."/>
            <person name="Gao W."/>
        </authorList>
    </citation>
    <scope>NUCLEOTIDE SEQUENCE [LARGE SCALE GENOMIC DNA]</scope>
    <source>
        <strain evidence="16">cv. XIE 37</strain>
        <tissue evidence="15">Leaf</tissue>
    </source>
</reference>
<dbReference type="AlphaFoldDB" id="A0A7J7DL96"/>
<evidence type="ECO:0000256" key="1">
    <source>
        <dbReference type="ARBA" id="ARBA00001798"/>
    </source>
</evidence>
<comment type="caution">
    <text evidence="15">The sequence shown here is derived from an EMBL/GenBank/DDBJ whole genome shotgun (WGS) entry which is preliminary data.</text>
</comment>
<comment type="catalytic activity">
    <reaction evidence="1">
        <text>[E2 ubiquitin-conjugating enzyme]-S-ubiquitinyl-L-cysteine + [acceptor protein]-L-lysine = [E2 ubiquitin-conjugating enzyme]-L-cysteine + [acceptor protein]-N(6)-ubiquitinyl-L-lysine.</text>
        <dbReference type="EC" id="2.3.2.31"/>
    </reaction>
</comment>
<evidence type="ECO:0000256" key="9">
    <source>
        <dbReference type="ARBA" id="ARBA00022737"/>
    </source>
</evidence>
<feature type="compositionally biased region" description="Acidic residues" evidence="13">
    <location>
        <begin position="8"/>
        <end position="22"/>
    </location>
</feature>
<comment type="similarity">
    <text evidence="5">Belongs to the RBR family. Ariadne subfamily.</text>
</comment>
<feature type="domain" description="RING-type" evidence="14">
    <location>
        <begin position="110"/>
        <end position="314"/>
    </location>
</feature>
<evidence type="ECO:0000256" key="6">
    <source>
        <dbReference type="ARBA" id="ARBA00012251"/>
    </source>
</evidence>
<comment type="function">
    <text evidence="3">Might act as an E3 ubiquitin-protein ligase, or as part of E3 complex, which accepts ubiquitin from specific E2 ubiquitin-conjugating enzymes and then transfers it to substrates.</text>
</comment>
<evidence type="ECO:0000259" key="14">
    <source>
        <dbReference type="PROSITE" id="PS51873"/>
    </source>
</evidence>
<dbReference type="GO" id="GO:0008270">
    <property type="term" value="F:zinc ion binding"/>
    <property type="evidence" value="ECO:0007669"/>
    <property type="project" value="UniProtKB-KW"/>
</dbReference>
<dbReference type="Pfam" id="PF19422">
    <property type="entry name" value="Ariadne"/>
    <property type="match status" value="1"/>
</dbReference>
<evidence type="ECO:0000256" key="7">
    <source>
        <dbReference type="ARBA" id="ARBA00022679"/>
    </source>
</evidence>
<accession>A0A7J7DL96</accession>
<dbReference type="PROSITE" id="PS51873">
    <property type="entry name" value="TRIAD"/>
    <property type="match status" value="1"/>
</dbReference>
<dbReference type="Proteomes" id="UP000593562">
    <property type="component" value="Unassembled WGS sequence"/>
</dbReference>
<dbReference type="EC" id="2.3.2.31" evidence="6"/>
<dbReference type="Gene3D" id="1.20.120.1750">
    <property type="match status" value="1"/>
</dbReference>
<evidence type="ECO:0000256" key="13">
    <source>
        <dbReference type="SAM" id="MobiDB-lite"/>
    </source>
</evidence>
<evidence type="ECO:0000256" key="2">
    <source>
        <dbReference type="ARBA" id="ARBA00001947"/>
    </source>
</evidence>
<dbReference type="Pfam" id="PF01485">
    <property type="entry name" value="IBR"/>
    <property type="match status" value="1"/>
</dbReference>
<evidence type="ECO:0000256" key="5">
    <source>
        <dbReference type="ARBA" id="ARBA00005884"/>
    </source>
</evidence>
<dbReference type="Pfam" id="PF21235">
    <property type="entry name" value="UBA_ARI1"/>
    <property type="match status" value="1"/>
</dbReference>
<dbReference type="InterPro" id="IPR017907">
    <property type="entry name" value="Znf_RING_CS"/>
</dbReference>
<keyword evidence="7" id="KW-0808">Transferase</keyword>
<protein>
    <recommendedName>
        <fullName evidence="6">RBR-type E3 ubiquitin transferase</fullName>
        <ecNumber evidence="6">2.3.2.31</ecNumber>
    </recommendedName>
</protein>
<dbReference type="CDD" id="cd20346">
    <property type="entry name" value="BRcat_RBR_ANKIB1"/>
    <property type="match status" value="1"/>
</dbReference>
<keyword evidence="11" id="KW-0833">Ubl conjugation pathway</keyword>
<dbReference type="PROSITE" id="PS00518">
    <property type="entry name" value="ZF_RING_1"/>
    <property type="match status" value="1"/>
</dbReference>
<dbReference type="UniPathway" id="UPA00143"/>
<keyword evidence="12" id="KW-0862">Zinc</keyword>
<dbReference type="SMART" id="SM00647">
    <property type="entry name" value="IBR"/>
    <property type="match status" value="2"/>
</dbReference>
<name>A0A7J7DL96_TRIWF</name>
<dbReference type="Pfam" id="PF22191">
    <property type="entry name" value="IBR_1"/>
    <property type="match status" value="1"/>
</dbReference>
<dbReference type="OrthoDB" id="875030at2759"/>
<dbReference type="InterPro" id="IPR013083">
    <property type="entry name" value="Znf_RING/FYVE/PHD"/>
</dbReference>
<evidence type="ECO:0000256" key="10">
    <source>
        <dbReference type="ARBA" id="ARBA00022771"/>
    </source>
</evidence>
<evidence type="ECO:0000256" key="8">
    <source>
        <dbReference type="ARBA" id="ARBA00022723"/>
    </source>
</evidence>
<keyword evidence="16" id="KW-1185">Reference proteome</keyword>
<dbReference type="FunFam" id="1.20.120.1750:FF:000027">
    <property type="entry name" value="RBR-type E3 ubiquitin transferase"/>
    <property type="match status" value="1"/>
</dbReference>
<sequence>MEYYSDYSDSDPDANDGPELFEADDRSVNREDRKPYRILKESEIRLHMEDDIKDVSAVLSVSEVEASVILRNYNWSVNRVYDAWFSDESDVRGRVGLLENCMAVDRFVSKFVDCGVCFESCRRDRIKSAACDHPYCVECWSGYIEACVGNGSGCLTMRCPEPSCSAAVGDDMINALASEEAKDKYYHYLFRSYIENSKTRKWCPAPNCGYAFEFVGGDGGSEITCLCSHKFCWNCNQNAHRPVDCETVVKWVAKSGTENANWVLVHTKPCPKCKRNIEKNMGCMHMTCRPPCNHQFCWMCMKDWFNHGNCNRYEDKKDTQLREEAKKELEKYNHYFERYSANEVSQRKATEAMKEIETNHIVTLSDIQGEPETRLNFLIDAWKQIIECRRVLKWTYAYGYYLPPHQRPMRQLFEYLQGEAESGLERLHSCAEREVQQFLVADQRSEEFIPFRVKLIGLTEVTRNFFENLVRAIEDGLSDVASEGCSSVVGSQEAGVDSQGSGVESKRRNITALDGCSQSAGRGIKRRK</sequence>
<feature type="region of interest" description="Disordered" evidence="13">
    <location>
        <begin position="1"/>
        <end position="28"/>
    </location>
</feature>
<dbReference type="GO" id="GO:0061630">
    <property type="term" value="F:ubiquitin protein ligase activity"/>
    <property type="evidence" value="ECO:0007669"/>
    <property type="project" value="UniProtKB-EC"/>
</dbReference>
<evidence type="ECO:0000256" key="3">
    <source>
        <dbReference type="ARBA" id="ARBA00003976"/>
    </source>
</evidence>
<dbReference type="InterPro" id="IPR002867">
    <property type="entry name" value="IBR_dom"/>
</dbReference>
<evidence type="ECO:0000313" key="16">
    <source>
        <dbReference type="Proteomes" id="UP000593562"/>
    </source>
</evidence>
<keyword evidence="10" id="KW-0863">Zinc-finger</keyword>
<dbReference type="SUPFAM" id="SSF57850">
    <property type="entry name" value="RING/U-box"/>
    <property type="match status" value="3"/>
</dbReference>
<organism evidence="15 16">
    <name type="scientific">Tripterygium wilfordii</name>
    <name type="common">Thunder God vine</name>
    <dbReference type="NCBI Taxonomy" id="458696"/>
    <lineage>
        <taxon>Eukaryota</taxon>
        <taxon>Viridiplantae</taxon>
        <taxon>Streptophyta</taxon>
        <taxon>Embryophyta</taxon>
        <taxon>Tracheophyta</taxon>
        <taxon>Spermatophyta</taxon>
        <taxon>Magnoliopsida</taxon>
        <taxon>eudicotyledons</taxon>
        <taxon>Gunneridae</taxon>
        <taxon>Pentapetalae</taxon>
        <taxon>rosids</taxon>
        <taxon>fabids</taxon>
        <taxon>Celastrales</taxon>
        <taxon>Celastraceae</taxon>
        <taxon>Tripterygium</taxon>
    </lineage>
</organism>